<evidence type="ECO:0000313" key="2">
    <source>
        <dbReference type="Proteomes" id="UP001607302"/>
    </source>
</evidence>
<reference evidence="1 2" key="1">
    <citation type="journal article" date="2024" name="Ann. Entomol. Soc. Am.">
        <title>Genomic analyses of the southern and eastern yellowjacket wasps (Hymenoptera: Vespidae) reveal evolutionary signatures of social life.</title>
        <authorList>
            <person name="Catto M.A."/>
            <person name="Caine P.B."/>
            <person name="Orr S.E."/>
            <person name="Hunt B.G."/>
            <person name="Goodisman M.A.D."/>
        </authorList>
    </citation>
    <scope>NUCLEOTIDE SEQUENCE [LARGE SCALE GENOMIC DNA]</scope>
    <source>
        <strain evidence="1">233</strain>
        <tissue evidence="1">Head and thorax</tissue>
    </source>
</reference>
<accession>A0ABD2BSE3</accession>
<proteinExistence type="predicted"/>
<dbReference type="Proteomes" id="UP001607302">
    <property type="component" value="Unassembled WGS sequence"/>
</dbReference>
<name>A0ABD2BSE3_VESSQ</name>
<gene>
    <name evidence="1" type="ORF">V1478_002778</name>
</gene>
<sequence length="208" mass="24401">MNSVSNRITTKIMKEIGTRLRRRKENLSERLFFNGKTIKGSFQDSTIDQPLEYYGQARGYDERNLNVIKEIVCTTFFHIVSMKEKLLQNVSSSDSFVYKNSLPEPVTLTVSATRRVFTKKTRNDGSTIRRVRTRSIVNNLILVQKFYCGRSTFEQTGFIKNCWEYTSVLSIRLHLELKDCSSESKTGFFEAKKMKQLAYRLQKWFREN</sequence>
<comment type="caution">
    <text evidence="1">The sequence shown here is derived from an EMBL/GenBank/DDBJ whole genome shotgun (WGS) entry which is preliminary data.</text>
</comment>
<evidence type="ECO:0000313" key="1">
    <source>
        <dbReference type="EMBL" id="KAL2735687.1"/>
    </source>
</evidence>
<organism evidence="1 2">
    <name type="scientific">Vespula squamosa</name>
    <name type="common">Southern yellow jacket</name>
    <name type="synonym">Wasp</name>
    <dbReference type="NCBI Taxonomy" id="30214"/>
    <lineage>
        <taxon>Eukaryota</taxon>
        <taxon>Metazoa</taxon>
        <taxon>Ecdysozoa</taxon>
        <taxon>Arthropoda</taxon>
        <taxon>Hexapoda</taxon>
        <taxon>Insecta</taxon>
        <taxon>Pterygota</taxon>
        <taxon>Neoptera</taxon>
        <taxon>Endopterygota</taxon>
        <taxon>Hymenoptera</taxon>
        <taxon>Apocrita</taxon>
        <taxon>Aculeata</taxon>
        <taxon>Vespoidea</taxon>
        <taxon>Vespidae</taxon>
        <taxon>Vespinae</taxon>
        <taxon>Vespula</taxon>
    </lineage>
</organism>
<dbReference type="EMBL" id="JAUDFV010000060">
    <property type="protein sequence ID" value="KAL2735687.1"/>
    <property type="molecule type" value="Genomic_DNA"/>
</dbReference>
<dbReference type="AlphaFoldDB" id="A0ABD2BSE3"/>
<protein>
    <submittedName>
        <fullName evidence="1">Odorant receptor 13a-like</fullName>
    </submittedName>
</protein>
<keyword evidence="2" id="KW-1185">Reference proteome</keyword>